<reference evidence="1" key="1">
    <citation type="submission" date="2013-12" db="EMBL/GenBank/DDBJ databases">
        <authorList>
            <person name="Omoto C.K."/>
            <person name="Sibley D."/>
            <person name="Venepally P."/>
            <person name="Hadjithomas M."/>
            <person name="Karamycheva S."/>
            <person name="Brunk B."/>
            <person name="Roos D."/>
            <person name="Caler E."/>
            <person name="Lorenzi H."/>
        </authorList>
    </citation>
    <scope>NUCLEOTIDE SEQUENCE</scope>
</reference>
<dbReference type="VEuPathDB" id="CryptoDB:GNI_162850"/>
<gene>
    <name evidence="1" type="ORF">GNI_162850</name>
</gene>
<evidence type="ECO:0000313" key="2">
    <source>
        <dbReference type="Proteomes" id="UP000019763"/>
    </source>
</evidence>
<evidence type="ECO:0000313" key="1">
    <source>
        <dbReference type="EMBL" id="EZG43672.1"/>
    </source>
</evidence>
<protein>
    <submittedName>
        <fullName evidence="1">Uncharacterized protein</fullName>
    </submittedName>
</protein>
<proteinExistence type="predicted"/>
<dbReference type="RefSeq" id="XP_011133098.1">
    <property type="nucleotide sequence ID" value="XM_011134796.1"/>
</dbReference>
<comment type="caution">
    <text evidence="1">The sequence shown here is derived from an EMBL/GenBank/DDBJ whole genome shotgun (WGS) entry which is preliminary data.</text>
</comment>
<name>A0A023AYC8_GRENI</name>
<dbReference type="Proteomes" id="UP000019763">
    <property type="component" value="Unassembled WGS sequence"/>
</dbReference>
<keyword evidence="2" id="KW-1185">Reference proteome</keyword>
<sequence length="263" mass="27936">MKTCALIASAVAVAQPALELEYGAFAPAAFAPAFAPSFDDRRAYGTTDRTFRDQYMNERLLKDDRSTVNSPRAWPTSQTLGLPAVGQPTITLADAPTLFPAYSSPLTTSQFGATQLGTQLGPQLGTQLGTTQLGNPLAYGPAFGIGGPAVGVGAPGMGYAPVDLGARRGNKLDITNTDNYNDKVAAQIGALEKMNHARASGPQYNTRDNLTPTSITTERNFVGPRARSDDIFRTGGAANYRDTGNYANRANRASARSFDPIYY</sequence>
<dbReference type="GeneID" id="22915640"/>
<dbReference type="AlphaFoldDB" id="A0A023AYC8"/>
<organism evidence="1 2">
    <name type="scientific">Gregarina niphandrodes</name>
    <name type="common">Septate eugregarine</name>
    <dbReference type="NCBI Taxonomy" id="110365"/>
    <lineage>
        <taxon>Eukaryota</taxon>
        <taxon>Sar</taxon>
        <taxon>Alveolata</taxon>
        <taxon>Apicomplexa</taxon>
        <taxon>Conoidasida</taxon>
        <taxon>Gregarinasina</taxon>
        <taxon>Eugregarinorida</taxon>
        <taxon>Gregarinidae</taxon>
        <taxon>Gregarina</taxon>
    </lineage>
</organism>
<accession>A0A023AYC8</accession>
<dbReference type="EMBL" id="AFNH02001214">
    <property type="protein sequence ID" value="EZG43672.1"/>
    <property type="molecule type" value="Genomic_DNA"/>
</dbReference>